<evidence type="ECO:0000313" key="4">
    <source>
        <dbReference type="RefSeq" id="WP_245591367.1"/>
    </source>
</evidence>
<dbReference type="PANTHER" id="PTHR32309">
    <property type="entry name" value="TYROSINE-PROTEIN KINASE"/>
    <property type="match status" value="1"/>
</dbReference>
<dbReference type="InterPro" id="IPR033756">
    <property type="entry name" value="YlxH/NBP35"/>
</dbReference>
<name>A0A9U5GRV6_9BURK</name>
<dbReference type="CDD" id="cd05387">
    <property type="entry name" value="BY-kinase"/>
    <property type="match status" value="1"/>
</dbReference>
<organism evidence="3 4">
    <name type="scientific">Derxia gummosa DSM 723</name>
    <dbReference type="NCBI Taxonomy" id="1121388"/>
    <lineage>
        <taxon>Bacteria</taxon>
        <taxon>Pseudomonadati</taxon>
        <taxon>Pseudomonadota</taxon>
        <taxon>Betaproteobacteria</taxon>
        <taxon>Burkholderiales</taxon>
        <taxon>Alcaligenaceae</taxon>
        <taxon>Derxia</taxon>
    </lineage>
</organism>
<dbReference type="Proteomes" id="UP000675920">
    <property type="component" value="Unplaced"/>
</dbReference>
<keyword evidence="3" id="KW-1185">Reference proteome</keyword>
<reference evidence="4" key="1">
    <citation type="journal article" date="1996" name="J. Bacteriol.">
        <title>Identification and characterization of the eps (Exopolysaccharide) gene cluster from Streptococcus thermophilus Sfi6.</title>
        <authorList>
            <person name="Stingele F."/>
            <person name="Neeser J.R."/>
            <person name="Mollet B."/>
        </authorList>
    </citation>
    <scope>NUCLEOTIDE SEQUENCE</scope>
</reference>
<dbReference type="InterPro" id="IPR037257">
    <property type="entry name" value="T2SS_E_N_sf"/>
</dbReference>
<evidence type="ECO:0000256" key="2">
    <source>
        <dbReference type="ARBA" id="ARBA00022840"/>
    </source>
</evidence>
<dbReference type="InterPro" id="IPR027417">
    <property type="entry name" value="P-loop_NTPase"/>
</dbReference>
<dbReference type="GO" id="GO:0005886">
    <property type="term" value="C:plasma membrane"/>
    <property type="evidence" value="ECO:0007669"/>
    <property type="project" value="TreeGrafter"/>
</dbReference>
<accession>A0A9U5GRV6</accession>
<reference evidence="4" key="3">
    <citation type="submission" date="2025-08" db="UniProtKB">
        <authorList>
            <consortium name="RefSeq"/>
        </authorList>
    </citation>
    <scope>IDENTIFICATION</scope>
</reference>
<dbReference type="Gene3D" id="3.40.50.300">
    <property type="entry name" value="P-loop containing nucleotide triphosphate hydrolases"/>
    <property type="match status" value="1"/>
</dbReference>
<keyword evidence="2" id="KW-0067">ATP-binding</keyword>
<keyword evidence="1" id="KW-0547">Nucleotide-binding</keyword>
<dbReference type="AlphaFoldDB" id="A0A9U5GRV6"/>
<evidence type="ECO:0000313" key="3">
    <source>
        <dbReference type="Proteomes" id="UP000675920"/>
    </source>
</evidence>
<evidence type="ECO:0000256" key="1">
    <source>
        <dbReference type="ARBA" id="ARBA00022741"/>
    </source>
</evidence>
<dbReference type="GO" id="GO:0004715">
    <property type="term" value="F:non-membrane spanning protein tyrosine kinase activity"/>
    <property type="evidence" value="ECO:0007669"/>
    <property type="project" value="UniProtKB-EC"/>
</dbReference>
<dbReference type="SUPFAM" id="SSF52540">
    <property type="entry name" value="P-loop containing nucleoside triphosphate hydrolases"/>
    <property type="match status" value="1"/>
</dbReference>
<reference evidence="4" key="2">
    <citation type="journal article" date="2015" name="J. Biol. Chem.">
        <title>Streptococcus agalactiae capsule polymer length and attachment is determined by the proteins CpsABCD.</title>
        <authorList>
            <person name="Toniolo C."/>
            <person name="Balducci E."/>
            <person name="Romano M.R."/>
            <person name="Proietti D."/>
            <person name="Ferlenghi I."/>
            <person name="Grandi G."/>
            <person name="Berti F."/>
            <person name="Ros I.M."/>
            <person name="Janulczyk R."/>
        </authorList>
    </citation>
    <scope>NUCLEOTIDE SEQUENCE</scope>
</reference>
<dbReference type="SUPFAM" id="SSF160246">
    <property type="entry name" value="EspE N-terminal domain-like"/>
    <property type="match status" value="1"/>
</dbReference>
<sequence>MNMHTRPASAEIHPQGVETIVARDAAVDQTLAADAELRDRPLGEILKEVAALSTDQINEILAHQRNRGIRFGEAAIELGYASADLVRFALARQFHYPYDSSADSGLAPELVCATAPFTAAAEAIRGVRSHLLSGPLSDPAQTQIPIAIVSPNSGEGRSYVAGNLAIAFAQLGRRTILVDADFRKPRQHEMFASPKSIGLAGVLSGRTQADVIHKVRGFPSLALLPVGVTPPNPLELIERPAFSLLLREFSSKFSYVLLDTPPGSYGSDARAIAARCGHAIVVTRKDRTGASQLRDFSASLRETGCKIVGVVLNEF</sequence>
<dbReference type="NCBIfam" id="TIGR01007">
    <property type="entry name" value="eps_fam"/>
    <property type="match status" value="1"/>
</dbReference>
<proteinExistence type="predicted"/>
<protein>
    <submittedName>
        <fullName evidence="4">Polysaccharide biosynthesis tyrosine autokinase</fullName>
        <ecNumber evidence="4">2.7.10.2</ecNumber>
    </submittedName>
</protein>
<dbReference type="Pfam" id="PF10609">
    <property type="entry name" value="ParA"/>
    <property type="match status" value="1"/>
</dbReference>
<dbReference type="PANTHER" id="PTHR32309:SF13">
    <property type="entry name" value="FERRIC ENTEROBACTIN TRANSPORT PROTEIN FEPE"/>
    <property type="match status" value="1"/>
</dbReference>
<dbReference type="GO" id="GO:0005524">
    <property type="term" value="F:ATP binding"/>
    <property type="evidence" value="ECO:0007669"/>
    <property type="project" value="UniProtKB-KW"/>
</dbReference>
<dbReference type="EC" id="2.7.10.2" evidence="4"/>
<dbReference type="InterPro" id="IPR050445">
    <property type="entry name" value="Bact_polysacc_biosynth/exp"/>
</dbReference>
<dbReference type="RefSeq" id="WP_245591367.1">
    <property type="nucleotide sequence ID" value="NZ_AXWS01000014.1"/>
</dbReference>
<dbReference type="InterPro" id="IPR005702">
    <property type="entry name" value="Wzc-like_C"/>
</dbReference>